<dbReference type="Gene3D" id="1.10.150.80">
    <property type="entry name" value="HRDC domain"/>
    <property type="match status" value="1"/>
</dbReference>
<dbReference type="GO" id="GO:0000166">
    <property type="term" value="F:nucleotide binding"/>
    <property type="evidence" value="ECO:0007669"/>
    <property type="project" value="InterPro"/>
</dbReference>
<dbReference type="Proteomes" id="UP000004699">
    <property type="component" value="Unassembled WGS sequence"/>
</dbReference>
<proteinExistence type="predicted"/>
<dbReference type="GO" id="GO:0008408">
    <property type="term" value="F:3'-5' exonuclease activity"/>
    <property type="evidence" value="ECO:0007669"/>
    <property type="project" value="InterPro"/>
</dbReference>
<dbReference type="SUPFAM" id="SSF47819">
    <property type="entry name" value="HRDC-like"/>
    <property type="match status" value="2"/>
</dbReference>
<keyword evidence="8" id="KW-1185">Reference proteome</keyword>
<dbReference type="InterPro" id="IPR051086">
    <property type="entry name" value="RNase_D-like"/>
</dbReference>
<dbReference type="InterPro" id="IPR010997">
    <property type="entry name" value="HRDC-like_sf"/>
</dbReference>
<dbReference type="PANTHER" id="PTHR47649">
    <property type="entry name" value="RIBONUCLEASE D"/>
    <property type="match status" value="1"/>
</dbReference>
<keyword evidence="1" id="KW-0963">Cytoplasm</keyword>
<evidence type="ECO:0000256" key="2">
    <source>
        <dbReference type="ARBA" id="ARBA00022694"/>
    </source>
</evidence>
<dbReference type="Pfam" id="PF00570">
    <property type="entry name" value="HRDC"/>
    <property type="match status" value="1"/>
</dbReference>
<dbReference type="STRING" id="565045.NOR51B_1346"/>
<dbReference type="GO" id="GO:0003676">
    <property type="term" value="F:nucleic acid binding"/>
    <property type="evidence" value="ECO:0007669"/>
    <property type="project" value="InterPro"/>
</dbReference>
<dbReference type="CDD" id="cd06142">
    <property type="entry name" value="RNaseD_exo"/>
    <property type="match status" value="1"/>
</dbReference>
<keyword evidence="3" id="KW-0540">Nuclease</keyword>
<dbReference type="Pfam" id="PF01612">
    <property type="entry name" value="DNA_pol_A_exo1"/>
    <property type="match status" value="1"/>
</dbReference>
<feature type="domain" description="HRDC" evidence="6">
    <location>
        <begin position="204"/>
        <end position="284"/>
    </location>
</feature>
<evidence type="ECO:0000256" key="3">
    <source>
        <dbReference type="ARBA" id="ARBA00022722"/>
    </source>
</evidence>
<dbReference type="RefSeq" id="WP_009020147.1">
    <property type="nucleotide sequence ID" value="NZ_DS999411.1"/>
</dbReference>
<dbReference type="SMART" id="SM00474">
    <property type="entry name" value="35EXOc"/>
    <property type="match status" value="1"/>
</dbReference>
<dbReference type="Gene3D" id="3.30.420.10">
    <property type="entry name" value="Ribonuclease H-like superfamily/Ribonuclease H"/>
    <property type="match status" value="1"/>
</dbReference>
<evidence type="ECO:0000256" key="5">
    <source>
        <dbReference type="ARBA" id="ARBA00022839"/>
    </source>
</evidence>
<dbReference type="EC" id="3.1.13.5" evidence="7"/>
<reference evidence="8" key="1">
    <citation type="journal article" date="2013" name="BMC Microbiol.">
        <title>Taxonomy and evolution of bacteriochlorophyll a-containing members of the OM60/NOR5 clade of marine gammaproteobacteria: description of Luminiphilus syltensis gen. nov., sp. nov., reclassification of Haliea rubra as Pseudohaliea rubra gen. nov., comb. nov., and emendation of Chromatocurvus halotolerans.</title>
        <authorList>
            <person name="Spring S."/>
            <person name="Riedel T."/>
            <person name="Sproer C."/>
            <person name="Yan S."/>
            <person name="Harder J."/>
            <person name="Fuchs B.M."/>
        </authorList>
    </citation>
    <scope>NUCLEOTIDE SEQUENCE [LARGE SCALE GENOMIC DNA]</scope>
    <source>
        <strain evidence="8">NOR51-B</strain>
    </source>
</reference>
<dbReference type="InterPro" id="IPR006292">
    <property type="entry name" value="RNase_D"/>
</dbReference>
<name>B8KYG5_9GAMM</name>
<dbReference type="InterPro" id="IPR002121">
    <property type="entry name" value="HRDC_dom"/>
</dbReference>
<dbReference type="InterPro" id="IPR044876">
    <property type="entry name" value="HRDC_dom_sf"/>
</dbReference>
<keyword evidence="2" id="KW-0819">tRNA processing</keyword>
<evidence type="ECO:0000313" key="8">
    <source>
        <dbReference type="Proteomes" id="UP000004699"/>
    </source>
</evidence>
<dbReference type="GO" id="GO:0008033">
    <property type="term" value="P:tRNA processing"/>
    <property type="evidence" value="ECO:0007669"/>
    <property type="project" value="UniProtKB-KW"/>
</dbReference>
<evidence type="ECO:0000259" key="6">
    <source>
        <dbReference type="PROSITE" id="PS50967"/>
    </source>
</evidence>
<accession>B8KYG5</accession>
<dbReference type="AlphaFoldDB" id="B8KYG5"/>
<dbReference type="NCBIfam" id="TIGR01388">
    <property type="entry name" value="rnd"/>
    <property type="match status" value="1"/>
</dbReference>
<organism evidence="7 8">
    <name type="scientific">Luminiphilus syltensis NOR5-1B</name>
    <dbReference type="NCBI Taxonomy" id="565045"/>
    <lineage>
        <taxon>Bacteria</taxon>
        <taxon>Pseudomonadati</taxon>
        <taxon>Pseudomonadota</taxon>
        <taxon>Gammaproteobacteria</taxon>
        <taxon>Cellvibrionales</taxon>
        <taxon>Halieaceae</taxon>
        <taxon>Luminiphilus</taxon>
    </lineage>
</organism>
<dbReference type="InterPro" id="IPR012337">
    <property type="entry name" value="RNaseH-like_sf"/>
</dbReference>
<dbReference type="PANTHER" id="PTHR47649:SF1">
    <property type="entry name" value="RIBONUCLEASE D"/>
    <property type="match status" value="1"/>
</dbReference>
<keyword evidence="4 7" id="KW-0378">Hydrolase</keyword>
<keyword evidence="5" id="KW-0269">Exonuclease</keyword>
<dbReference type="InterPro" id="IPR036397">
    <property type="entry name" value="RNaseH_sf"/>
</dbReference>
<dbReference type="SMART" id="SM00341">
    <property type="entry name" value="HRDC"/>
    <property type="match status" value="1"/>
</dbReference>
<dbReference type="HOGENOM" id="CLU_042387_0_0_6"/>
<protein>
    <submittedName>
        <fullName evidence="7">Ribonuclease D</fullName>
        <ecNumber evidence="7">3.1.13.5</ecNumber>
    </submittedName>
</protein>
<sequence>MSWEWVDSDRGLAEVVAQVIDGDFVAIDTEFRRRDTFWPEVALVQIATADQVWLIDPLPLTDTGPLAELLQKSTLTKVLHSAGEDLEVFQAWLGVLPSPLFDTQKAAALLGYGFGLSYAKLVEAVCQVSLDKDETNSDWLVRPLTSAQCRYAAQDVTYLVDVYSRLLGDAGTQGRLEWILEEGEGVSVGGRGPLAKFRNAWKLQPEALAVLYGLLDWREQQARERDRPRNWILHDKVINEIVRALPERLDQLAGLEGMSEGVVRRQGKALLALIAAARRDASSKPPEPVAQPLSGTQKRMAKVLAQAIENRASELRLSPEILFPKRDAELLARELCGDSIEVPSHWQGWRDGAIVKPLRFISEAVKNQEGAK</sequence>
<evidence type="ECO:0000256" key="4">
    <source>
        <dbReference type="ARBA" id="ARBA00022801"/>
    </source>
</evidence>
<dbReference type="OrthoDB" id="9800549at2"/>
<dbReference type="PROSITE" id="PS50967">
    <property type="entry name" value="HRDC"/>
    <property type="match status" value="1"/>
</dbReference>
<dbReference type="InterPro" id="IPR002562">
    <property type="entry name" value="3'-5'_exonuclease_dom"/>
</dbReference>
<evidence type="ECO:0000256" key="1">
    <source>
        <dbReference type="ARBA" id="ARBA00022490"/>
    </source>
</evidence>
<dbReference type="EMBL" id="DS999411">
    <property type="protein sequence ID" value="EED35401.1"/>
    <property type="molecule type" value="Genomic_DNA"/>
</dbReference>
<gene>
    <name evidence="7" type="primary">rnd</name>
    <name evidence="7" type="ORF">NOR51B_1346</name>
</gene>
<dbReference type="eggNOG" id="COG0349">
    <property type="taxonomic scope" value="Bacteria"/>
</dbReference>
<evidence type="ECO:0000313" key="7">
    <source>
        <dbReference type="EMBL" id="EED35401.1"/>
    </source>
</evidence>
<dbReference type="GO" id="GO:0033890">
    <property type="term" value="F:ribonuclease D activity"/>
    <property type="evidence" value="ECO:0007669"/>
    <property type="project" value="UniProtKB-EC"/>
</dbReference>
<dbReference type="SUPFAM" id="SSF53098">
    <property type="entry name" value="Ribonuclease H-like"/>
    <property type="match status" value="1"/>
</dbReference>